<dbReference type="PROSITE" id="PS50893">
    <property type="entry name" value="ABC_TRANSPORTER_2"/>
    <property type="match status" value="1"/>
</dbReference>
<comment type="subcellular location">
    <subcellularLocation>
        <location evidence="1">Membrane</location>
    </subcellularLocation>
</comment>
<dbReference type="Pfam" id="PF00005">
    <property type="entry name" value="ABC_tran"/>
    <property type="match status" value="1"/>
</dbReference>
<dbReference type="GO" id="GO:0005524">
    <property type="term" value="F:ATP binding"/>
    <property type="evidence" value="ECO:0007669"/>
    <property type="project" value="UniProtKB-KW"/>
</dbReference>
<dbReference type="SUPFAM" id="SSF52540">
    <property type="entry name" value="P-loop containing nucleoside triphosphate hydrolases"/>
    <property type="match status" value="1"/>
</dbReference>
<feature type="domain" description="ABC transporter" evidence="8">
    <location>
        <begin position="4"/>
        <end position="187"/>
    </location>
</feature>
<dbReference type="RefSeq" id="WP_164324848.1">
    <property type="nucleotide sequence ID" value="NZ_JAAGLU010000273.1"/>
</dbReference>
<keyword evidence="3" id="KW-0813">Transport</keyword>
<dbReference type="PROSITE" id="PS00211">
    <property type="entry name" value="ABC_TRANSPORTER_1"/>
    <property type="match status" value="1"/>
</dbReference>
<keyword evidence="9" id="KW-0067">ATP-binding</keyword>
<evidence type="ECO:0000256" key="2">
    <source>
        <dbReference type="ARBA" id="ARBA00005417"/>
    </source>
</evidence>
<comment type="caution">
    <text evidence="9">The sequence shown here is derived from an EMBL/GenBank/DDBJ whole genome shotgun (WGS) entry which is preliminary data.</text>
</comment>
<keyword evidence="6" id="KW-1278">Translocase</keyword>
<accession>A0A6B3C7Z3</accession>
<dbReference type="AlphaFoldDB" id="A0A6B3C7Z3"/>
<dbReference type="Gene3D" id="3.40.50.300">
    <property type="entry name" value="P-loop containing nucleotide triphosphate hydrolases"/>
    <property type="match status" value="1"/>
</dbReference>
<gene>
    <name evidence="9" type="ORF">G3I71_45705</name>
</gene>
<sequence>MSLLQIEDLTVVYEPRGAQPTTAVDRVSLSLEQGEFVGLVGESGSGKSTLGFAITRLAKAPARIASGRIVFDGTDIAGMGAEELRAQRRGGFAMVLQSGMNALNPVRSVGHHFADVFAAHGHVPAPRRRARAVELLDKVQLPATVLDRYPGELSGGMRQRVSIALALSLEPRLMVFDEPTTALDVLVQ</sequence>
<comment type="similarity">
    <text evidence="2">Belongs to the ABC transporter superfamily.</text>
</comment>
<organism evidence="9">
    <name type="scientific">Streptomyces sp. SID12501</name>
    <dbReference type="NCBI Taxonomy" id="2706042"/>
    <lineage>
        <taxon>Bacteria</taxon>
        <taxon>Bacillati</taxon>
        <taxon>Actinomycetota</taxon>
        <taxon>Actinomycetes</taxon>
        <taxon>Kitasatosporales</taxon>
        <taxon>Streptomycetaceae</taxon>
        <taxon>Streptomyces</taxon>
    </lineage>
</organism>
<dbReference type="InterPro" id="IPR050388">
    <property type="entry name" value="ABC_Ni/Peptide_Import"/>
</dbReference>
<evidence type="ECO:0000313" key="9">
    <source>
        <dbReference type="EMBL" id="NEC92873.1"/>
    </source>
</evidence>
<dbReference type="InterPro" id="IPR027417">
    <property type="entry name" value="P-loop_NTPase"/>
</dbReference>
<evidence type="ECO:0000256" key="5">
    <source>
        <dbReference type="ARBA" id="ARBA00022519"/>
    </source>
</evidence>
<keyword evidence="4" id="KW-1003">Cell membrane</keyword>
<dbReference type="PANTHER" id="PTHR43297">
    <property type="entry name" value="OLIGOPEPTIDE TRANSPORT ATP-BINDING PROTEIN APPD"/>
    <property type="match status" value="1"/>
</dbReference>
<evidence type="ECO:0000256" key="4">
    <source>
        <dbReference type="ARBA" id="ARBA00022475"/>
    </source>
</evidence>
<dbReference type="InterPro" id="IPR017871">
    <property type="entry name" value="ABC_transporter-like_CS"/>
</dbReference>
<evidence type="ECO:0000256" key="1">
    <source>
        <dbReference type="ARBA" id="ARBA00004370"/>
    </source>
</evidence>
<dbReference type="EMBL" id="JAAGLU010000273">
    <property type="protein sequence ID" value="NEC92873.1"/>
    <property type="molecule type" value="Genomic_DNA"/>
</dbReference>
<dbReference type="GO" id="GO:0016887">
    <property type="term" value="F:ATP hydrolysis activity"/>
    <property type="evidence" value="ECO:0007669"/>
    <property type="project" value="InterPro"/>
</dbReference>
<protein>
    <submittedName>
        <fullName evidence="9">ABC transporter ATP-binding protein</fullName>
    </submittedName>
</protein>
<keyword evidence="9" id="KW-0547">Nucleotide-binding</keyword>
<dbReference type="PANTHER" id="PTHR43297:SF14">
    <property type="entry name" value="ATPASE AAA-TYPE CORE DOMAIN-CONTAINING PROTEIN"/>
    <property type="match status" value="1"/>
</dbReference>
<evidence type="ECO:0000256" key="7">
    <source>
        <dbReference type="ARBA" id="ARBA00023136"/>
    </source>
</evidence>
<keyword evidence="5" id="KW-0997">Cell inner membrane</keyword>
<proteinExistence type="inferred from homology"/>
<evidence type="ECO:0000256" key="3">
    <source>
        <dbReference type="ARBA" id="ARBA00022448"/>
    </source>
</evidence>
<dbReference type="InterPro" id="IPR003439">
    <property type="entry name" value="ABC_transporter-like_ATP-bd"/>
</dbReference>
<evidence type="ECO:0000256" key="6">
    <source>
        <dbReference type="ARBA" id="ARBA00022967"/>
    </source>
</evidence>
<name>A0A6B3C7Z3_9ACTN</name>
<reference evidence="9" key="1">
    <citation type="submission" date="2020-01" db="EMBL/GenBank/DDBJ databases">
        <title>Insect and environment-associated Actinomycetes.</title>
        <authorList>
            <person name="Currrie C."/>
            <person name="Chevrette M."/>
            <person name="Carlson C."/>
            <person name="Stubbendieck R."/>
            <person name="Wendt-Pienkowski E."/>
        </authorList>
    </citation>
    <scope>NUCLEOTIDE SEQUENCE</scope>
    <source>
        <strain evidence="9">SID12501</strain>
    </source>
</reference>
<dbReference type="CDD" id="cd03257">
    <property type="entry name" value="ABC_NikE_OppD_transporters"/>
    <property type="match status" value="1"/>
</dbReference>
<evidence type="ECO:0000259" key="8">
    <source>
        <dbReference type="PROSITE" id="PS50893"/>
    </source>
</evidence>
<keyword evidence="7" id="KW-0472">Membrane</keyword>
<feature type="non-terminal residue" evidence="9">
    <location>
        <position position="188"/>
    </location>
</feature>
<dbReference type="GO" id="GO:0016020">
    <property type="term" value="C:membrane"/>
    <property type="evidence" value="ECO:0007669"/>
    <property type="project" value="UniProtKB-SubCell"/>
</dbReference>